<dbReference type="EMBL" id="JARJLG010000098">
    <property type="protein sequence ID" value="KAJ7746466.1"/>
    <property type="molecule type" value="Genomic_DNA"/>
</dbReference>
<dbReference type="AlphaFoldDB" id="A0AAD7IMZ2"/>
<name>A0AAD7IMZ2_9AGAR</name>
<sequence>MQVIKHPSAPESLLIVPRAHLAGIELGKDFVLPLLESVRADTVRCKDMRERPEDYEDFVFVFPAGRRVNEVLPVHQKLLLIFNNLLPSLFRFSYFARAQDGKYLLPEDIMDECIWALSIFIRIMEECSEAVLRAVGHVTPSSPYFQSKYFSNSKIENIHSTLGRVAEAVPYAKAMVDEECSRLEDSWLINPGPFFLYGETLVLSQTNDREAVKMLCRAMLGVDSENWGLKDISQLIRTRVFMSRAFRNIGADKDAKLHETWIINWLGKNPRLVQDKELKYLLLPPGPILDELGGESWLENRKQTAKADQRLTKACKTCSAREPLVASQGSLISSKDCQRAHWKHHNLQNQMPKEIEAMSVTDPEGAKQAADWSLWCSSNHDATQFGMIHALGLHRNPQRGRTHMILKVVEYVPMASKLKHKFRVRACGVFGIKDVLCDIESVMGLNRGEGQEYVDSLFDELDDTWIGPNRDTKVALYRFFVQGRHKHYNPRQSLGPALRP</sequence>
<evidence type="ECO:0000313" key="1">
    <source>
        <dbReference type="EMBL" id="KAJ7746466.1"/>
    </source>
</evidence>
<reference evidence="1" key="1">
    <citation type="submission" date="2023-03" db="EMBL/GenBank/DDBJ databases">
        <title>Massive genome expansion in bonnet fungi (Mycena s.s.) driven by repeated elements and novel gene families across ecological guilds.</title>
        <authorList>
            <consortium name="Lawrence Berkeley National Laboratory"/>
            <person name="Harder C.B."/>
            <person name="Miyauchi S."/>
            <person name="Viragh M."/>
            <person name="Kuo A."/>
            <person name="Thoen E."/>
            <person name="Andreopoulos B."/>
            <person name="Lu D."/>
            <person name="Skrede I."/>
            <person name="Drula E."/>
            <person name="Henrissat B."/>
            <person name="Morin E."/>
            <person name="Kohler A."/>
            <person name="Barry K."/>
            <person name="LaButti K."/>
            <person name="Morin E."/>
            <person name="Salamov A."/>
            <person name="Lipzen A."/>
            <person name="Mereny Z."/>
            <person name="Hegedus B."/>
            <person name="Baldrian P."/>
            <person name="Stursova M."/>
            <person name="Weitz H."/>
            <person name="Taylor A."/>
            <person name="Grigoriev I.V."/>
            <person name="Nagy L.G."/>
            <person name="Martin F."/>
            <person name="Kauserud H."/>
        </authorList>
    </citation>
    <scope>NUCLEOTIDE SEQUENCE</scope>
    <source>
        <strain evidence="1">CBHHK188m</strain>
    </source>
</reference>
<accession>A0AAD7IMZ2</accession>
<gene>
    <name evidence="1" type="ORF">DFH07DRAFT_962942</name>
</gene>
<keyword evidence="2" id="KW-1185">Reference proteome</keyword>
<comment type="caution">
    <text evidence="1">The sequence shown here is derived from an EMBL/GenBank/DDBJ whole genome shotgun (WGS) entry which is preliminary data.</text>
</comment>
<dbReference type="Proteomes" id="UP001215280">
    <property type="component" value="Unassembled WGS sequence"/>
</dbReference>
<protein>
    <submittedName>
        <fullName evidence="1">Uncharacterized protein</fullName>
    </submittedName>
</protein>
<evidence type="ECO:0000313" key="2">
    <source>
        <dbReference type="Proteomes" id="UP001215280"/>
    </source>
</evidence>
<proteinExistence type="predicted"/>
<organism evidence="1 2">
    <name type="scientific">Mycena maculata</name>
    <dbReference type="NCBI Taxonomy" id="230809"/>
    <lineage>
        <taxon>Eukaryota</taxon>
        <taxon>Fungi</taxon>
        <taxon>Dikarya</taxon>
        <taxon>Basidiomycota</taxon>
        <taxon>Agaricomycotina</taxon>
        <taxon>Agaricomycetes</taxon>
        <taxon>Agaricomycetidae</taxon>
        <taxon>Agaricales</taxon>
        <taxon>Marasmiineae</taxon>
        <taxon>Mycenaceae</taxon>
        <taxon>Mycena</taxon>
    </lineage>
</organism>